<gene>
    <name evidence="2" type="ORF">PAXRUDRAFT_835054</name>
</gene>
<protein>
    <submittedName>
        <fullName evidence="2">Unplaced genomic scaffold scaffold_2255, whole genome shotgun sequence</fullName>
    </submittedName>
</protein>
<accession>A0A0D0C213</accession>
<keyword evidence="3" id="KW-1185">Reference proteome</keyword>
<reference evidence="2 3" key="1">
    <citation type="submission" date="2014-04" db="EMBL/GenBank/DDBJ databases">
        <authorList>
            <consortium name="DOE Joint Genome Institute"/>
            <person name="Kuo A."/>
            <person name="Kohler A."/>
            <person name="Jargeat P."/>
            <person name="Nagy L.G."/>
            <person name="Floudas D."/>
            <person name="Copeland A."/>
            <person name="Barry K.W."/>
            <person name="Cichocki N."/>
            <person name="Veneault-Fourrey C."/>
            <person name="LaButti K."/>
            <person name="Lindquist E.A."/>
            <person name="Lipzen A."/>
            <person name="Lundell T."/>
            <person name="Morin E."/>
            <person name="Murat C."/>
            <person name="Sun H."/>
            <person name="Tunlid A."/>
            <person name="Henrissat B."/>
            <person name="Grigoriev I.V."/>
            <person name="Hibbett D.S."/>
            <person name="Martin F."/>
            <person name="Nordberg H.P."/>
            <person name="Cantor M.N."/>
            <person name="Hua S.X."/>
        </authorList>
    </citation>
    <scope>NUCLEOTIDE SEQUENCE [LARGE SCALE GENOMIC DNA]</scope>
    <source>
        <strain evidence="2 3">Ve08.2h10</strain>
    </source>
</reference>
<sequence length="80" mass="8787">MFNTDSKTDTDKDQNQTPPCPIQLRNTRQLRGMLTGNIAEKVLGVLSSMESIGLNLSLTTGHLGMLEKPSMGSWQYKCTG</sequence>
<name>A0A0D0C213_9AGAM</name>
<dbReference type="AlphaFoldDB" id="A0A0D0C213"/>
<feature type="compositionally biased region" description="Basic and acidic residues" evidence="1">
    <location>
        <begin position="1"/>
        <end position="14"/>
    </location>
</feature>
<evidence type="ECO:0000313" key="3">
    <source>
        <dbReference type="Proteomes" id="UP000054538"/>
    </source>
</evidence>
<organism evidence="2 3">
    <name type="scientific">Paxillus rubicundulus Ve08.2h10</name>
    <dbReference type="NCBI Taxonomy" id="930991"/>
    <lineage>
        <taxon>Eukaryota</taxon>
        <taxon>Fungi</taxon>
        <taxon>Dikarya</taxon>
        <taxon>Basidiomycota</taxon>
        <taxon>Agaricomycotina</taxon>
        <taxon>Agaricomycetes</taxon>
        <taxon>Agaricomycetidae</taxon>
        <taxon>Boletales</taxon>
        <taxon>Paxilineae</taxon>
        <taxon>Paxillaceae</taxon>
        <taxon>Paxillus</taxon>
    </lineage>
</organism>
<proteinExistence type="predicted"/>
<dbReference type="Proteomes" id="UP000054538">
    <property type="component" value="Unassembled WGS sequence"/>
</dbReference>
<dbReference type="OrthoDB" id="3203379at2759"/>
<dbReference type="HOGENOM" id="CLU_2590452_0_0_1"/>
<evidence type="ECO:0000313" key="2">
    <source>
        <dbReference type="EMBL" id="KIK77232.1"/>
    </source>
</evidence>
<evidence type="ECO:0000256" key="1">
    <source>
        <dbReference type="SAM" id="MobiDB-lite"/>
    </source>
</evidence>
<reference evidence="3" key="2">
    <citation type="submission" date="2015-01" db="EMBL/GenBank/DDBJ databases">
        <title>Evolutionary Origins and Diversification of the Mycorrhizal Mutualists.</title>
        <authorList>
            <consortium name="DOE Joint Genome Institute"/>
            <consortium name="Mycorrhizal Genomics Consortium"/>
            <person name="Kohler A."/>
            <person name="Kuo A."/>
            <person name="Nagy L.G."/>
            <person name="Floudas D."/>
            <person name="Copeland A."/>
            <person name="Barry K.W."/>
            <person name="Cichocki N."/>
            <person name="Veneault-Fourrey C."/>
            <person name="LaButti K."/>
            <person name="Lindquist E.A."/>
            <person name="Lipzen A."/>
            <person name="Lundell T."/>
            <person name="Morin E."/>
            <person name="Murat C."/>
            <person name="Riley R."/>
            <person name="Ohm R."/>
            <person name="Sun H."/>
            <person name="Tunlid A."/>
            <person name="Henrissat B."/>
            <person name="Grigoriev I.V."/>
            <person name="Hibbett D.S."/>
            <person name="Martin F."/>
        </authorList>
    </citation>
    <scope>NUCLEOTIDE SEQUENCE [LARGE SCALE GENOMIC DNA]</scope>
    <source>
        <strain evidence="3">Ve08.2h10</strain>
    </source>
</reference>
<dbReference type="InParanoid" id="A0A0D0C213"/>
<feature type="region of interest" description="Disordered" evidence="1">
    <location>
        <begin position="1"/>
        <end position="22"/>
    </location>
</feature>
<dbReference type="EMBL" id="KN827077">
    <property type="protein sequence ID" value="KIK77232.1"/>
    <property type="molecule type" value="Genomic_DNA"/>
</dbReference>